<dbReference type="GO" id="GO:2000032">
    <property type="term" value="P:regulation of secondary shoot formation"/>
    <property type="evidence" value="ECO:0007669"/>
    <property type="project" value="TreeGrafter"/>
</dbReference>
<dbReference type="Pfam" id="PF03634">
    <property type="entry name" value="TCP"/>
    <property type="match status" value="1"/>
</dbReference>
<evidence type="ECO:0000256" key="1">
    <source>
        <dbReference type="ARBA" id="ARBA00004123"/>
    </source>
</evidence>
<name>A0A124SC35_CYNCS</name>
<dbReference type="InterPro" id="IPR005333">
    <property type="entry name" value="Transcription_factor_TCP"/>
</dbReference>
<feature type="domain" description="TCP" evidence="7">
    <location>
        <begin position="105"/>
        <end position="163"/>
    </location>
</feature>
<keyword evidence="3" id="KW-0805">Transcription regulation</keyword>
<dbReference type="GO" id="GO:0003700">
    <property type="term" value="F:DNA-binding transcription factor activity"/>
    <property type="evidence" value="ECO:0007669"/>
    <property type="project" value="InterPro"/>
</dbReference>
<keyword evidence="2" id="KW-0217">Developmental protein</keyword>
<organism evidence="9 10">
    <name type="scientific">Cynara cardunculus var. scolymus</name>
    <name type="common">Globe artichoke</name>
    <name type="synonym">Cynara scolymus</name>
    <dbReference type="NCBI Taxonomy" id="59895"/>
    <lineage>
        <taxon>Eukaryota</taxon>
        <taxon>Viridiplantae</taxon>
        <taxon>Streptophyta</taxon>
        <taxon>Embryophyta</taxon>
        <taxon>Tracheophyta</taxon>
        <taxon>Spermatophyta</taxon>
        <taxon>Magnoliopsida</taxon>
        <taxon>eudicotyledons</taxon>
        <taxon>Gunneridae</taxon>
        <taxon>Pentapetalae</taxon>
        <taxon>asterids</taxon>
        <taxon>campanulids</taxon>
        <taxon>Asterales</taxon>
        <taxon>Asteraceae</taxon>
        <taxon>Carduoideae</taxon>
        <taxon>Cardueae</taxon>
        <taxon>Carduinae</taxon>
        <taxon>Cynara</taxon>
    </lineage>
</organism>
<evidence type="ECO:0000259" key="8">
    <source>
        <dbReference type="PROSITE" id="PS51370"/>
    </source>
</evidence>
<comment type="subcellular location">
    <subcellularLocation>
        <location evidence="1">Nucleus</location>
    </subcellularLocation>
</comment>
<dbReference type="AlphaFoldDB" id="A0A124SC35"/>
<dbReference type="Gramene" id="KVH92545">
    <property type="protein sequence ID" value="KVH92545"/>
    <property type="gene ID" value="Ccrd_005367"/>
</dbReference>
<evidence type="ECO:0000256" key="2">
    <source>
        <dbReference type="ARBA" id="ARBA00022473"/>
    </source>
</evidence>
<dbReference type="InterPro" id="IPR017888">
    <property type="entry name" value="CYC/TB1_R_domain"/>
</dbReference>
<accession>A0A124SC35</accession>
<reference evidence="9 10" key="1">
    <citation type="journal article" date="2016" name="Sci. Rep.">
        <title>The genome sequence of the outbreeding globe artichoke constructed de novo incorporating a phase-aware low-pass sequencing strategy of F1 progeny.</title>
        <authorList>
            <person name="Scaglione D."/>
            <person name="Reyes-Chin-Wo S."/>
            <person name="Acquadro A."/>
            <person name="Froenicke L."/>
            <person name="Portis E."/>
            <person name="Beitel C."/>
            <person name="Tirone M."/>
            <person name="Mauro R."/>
            <person name="Lo Monaco A."/>
            <person name="Mauromicale G."/>
            <person name="Faccioli P."/>
            <person name="Cattivelli L."/>
            <person name="Rieseberg L."/>
            <person name="Michelmore R."/>
            <person name="Lanteri S."/>
        </authorList>
    </citation>
    <scope>NUCLEOTIDE SEQUENCE [LARGE SCALE GENOMIC DNA]</scope>
    <source>
        <strain evidence="9">2C</strain>
    </source>
</reference>
<feature type="domain" description="R" evidence="8">
    <location>
        <begin position="230"/>
        <end position="247"/>
    </location>
</feature>
<protein>
    <submittedName>
        <fullName evidence="9">CYC/TB1, R domain-containing protein</fullName>
    </submittedName>
</protein>
<dbReference type="PROSITE" id="PS51369">
    <property type="entry name" value="TCP"/>
    <property type="match status" value="1"/>
</dbReference>
<evidence type="ECO:0000256" key="6">
    <source>
        <dbReference type="ARBA" id="ARBA00023242"/>
    </source>
</evidence>
<dbReference type="InterPro" id="IPR017887">
    <property type="entry name" value="TF_TCP_subgr"/>
</dbReference>
<keyword evidence="10" id="KW-1185">Reference proteome</keyword>
<evidence type="ECO:0000256" key="4">
    <source>
        <dbReference type="ARBA" id="ARBA00023125"/>
    </source>
</evidence>
<evidence type="ECO:0000256" key="5">
    <source>
        <dbReference type="ARBA" id="ARBA00023163"/>
    </source>
</evidence>
<dbReference type="PROSITE" id="PS51370">
    <property type="entry name" value="R"/>
    <property type="match status" value="1"/>
</dbReference>
<dbReference type="PANTHER" id="PTHR31072:SF224">
    <property type="entry name" value="TRANSCRIPTION FACTOR TCP1"/>
    <property type="match status" value="1"/>
</dbReference>
<dbReference type="Proteomes" id="UP000243975">
    <property type="component" value="Unassembled WGS sequence"/>
</dbReference>
<dbReference type="PANTHER" id="PTHR31072">
    <property type="entry name" value="TRANSCRIPTION FACTOR TCP4-RELATED"/>
    <property type="match status" value="1"/>
</dbReference>
<keyword evidence="4" id="KW-0238">DNA-binding</keyword>
<evidence type="ECO:0000313" key="10">
    <source>
        <dbReference type="Proteomes" id="UP000243975"/>
    </source>
</evidence>
<dbReference type="STRING" id="59895.A0A124SC35"/>
<proteinExistence type="predicted"/>
<sequence>MFSSNPLGYLPNSFYDHEKDDFHFNYHQRNHGDPFISGECFFHASNSTALPPPIMENATTIKQDFVGQQQQQQFSERSGLQNCDYRDDLLDPVISRHKKKIGTFKKHGHSKICTARGPRDRRVRFSIEVAQKFFCLQDLLGFDKASKTLDWLLTNSMPAIKELIEETGDCSSSTVNHPYKLKFLEAINGGSDDLSDGKKKNSVLPKRVAGKKKKTRRKCKTGFQVNVTRDQSRAEARARARERTREKMRVKKLGDDLKTLAPDGCEYYEVSPSNLILKSDYWREIEPQIDYKNIRWKCIMGSETSQQSKDSSFTNI</sequence>
<dbReference type="GO" id="GO:0043565">
    <property type="term" value="F:sequence-specific DNA binding"/>
    <property type="evidence" value="ECO:0007669"/>
    <property type="project" value="TreeGrafter"/>
</dbReference>
<keyword evidence="5" id="KW-0804">Transcription</keyword>
<dbReference type="OrthoDB" id="1896834at2759"/>
<dbReference type="EMBL" id="LEKV01004813">
    <property type="protein sequence ID" value="KVH92545.1"/>
    <property type="molecule type" value="Genomic_DNA"/>
</dbReference>
<gene>
    <name evidence="9" type="ORF">Ccrd_005367</name>
</gene>
<keyword evidence="6" id="KW-0539">Nucleus</keyword>
<dbReference type="GO" id="GO:0005634">
    <property type="term" value="C:nucleus"/>
    <property type="evidence" value="ECO:0007669"/>
    <property type="project" value="UniProtKB-SubCell"/>
</dbReference>
<comment type="caution">
    <text evidence="9">The sequence shown here is derived from an EMBL/GenBank/DDBJ whole genome shotgun (WGS) entry which is preliminary data.</text>
</comment>
<dbReference type="OMA" id="FISGECF"/>
<evidence type="ECO:0000259" key="7">
    <source>
        <dbReference type="PROSITE" id="PS51369"/>
    </source>
</evidence>
<evidence type="ECO:0000256" key="3">
    <source>
        <dbReference type="ARBA" id="ARBA00023015"/>
    </source>
</evidence>
<evidence type="ECO:0000313" key="9">
    <source>
        <dbReference type="EMBL" id="KVH92545.1"/>
    </source>
</evidence>